<name>A0AAV4P855_9ARAC</name>
<dbReference type="Proteomes" id="UP001054837">
    <property type="component" value="Unassembled WGS sequence"/>
</dbReference>
<reference evidence="2 3" key="1">
    <citation type="submission" date="2021-06" db="EMBL/GenBank/DDBJ databases">
        <title>Caerostris darwini draft genome.</title>
        <authorList>
            <person name="Kono N."/>
            <person name="Arakawa K."/>
        </authorList>
    </citation>
    <scope>NUCLEOTIDE SEQUENCE [LARGE SCALE GENOMIC DNA]</scope>
</reference>
<protein>
    <submittedName>
        <fullName evidence="2">Uncharacterized protein</fullName>
    </submittedName>
</protein>
<proteinExistence type="predicted"/>
<keyword evidence="3" id="KW-1185">Reference proteome</keyword>
<evidence type="ECO:0000256" key="1">
    <source>
        <dbReference type="SAM" id="MobiDB-lite"/>
    </source>
</evidence>
<evidence type="ECO:0000313" key="3">
    <source>
        <dbReference type="Proteomes" id="UP001054837"/>
    </source>
</evidence>
<comment type="caution">
    <text evidence="2">The sequence shown here is derived from an EMBL/GenBank/DDBJ whole genome shotgun (WGS) entry which is preliminary data.</text>
</comment>
<organism evidence="2 3">
    <name type="scientific">Caerostris darwini</name>
    <dbReference type="NCBI Taxonomy" id="1538125"/>
    <lineage>
        <taxon>Eukaryota</taxon>
        <taxon>Metazoa</taxon>
        <taxon>Ecdysozoa</taxon>
        <taxon>Arthropoda</taxon>
        <taxon>Chelicerata</taxon>
        <taxon>Arachnida</taxon>
        <taxon>Araneae</taxon>
        <taxon>Araneomorphae</taxon>
        <taxon>Entelegynae</taxon>
        <taxon>Araneoidea</taxon>
        <taxon>Araneidae</taxon>
        <taxon>Caerostris</taxon>
    </lineage>
</organism>
<accession>A0AAV4P855</accession>
<evidence type="ECO:0000313" key="2">
    <source>
        <dbReference type="EMBL" id="GIX93427.1"/>
    </source>
</evidence>
<sequence>MYTHQVLGSNSCMIEHNYPPPVGNVTDRVAHYRIVMGGGHDSLLHHATVNRITYDYRTEANTTNSKRSGHIISTHSSKQAILPFVLGGRMDSFYEETVPPHNQVLPPSLSEQTQLLRNCLFSREFIAPSHPPWKHPQGSRDNSPEEERTDVLITTIMGYKQRG</sequence>
<feature type="region of interest" description="Disordered" evidence="1">
    <location>
        <begin position="130"/>
        <end position="149"/>
    </location>
</feature>
<gene>
    <name evidence="2" type="ORF">CDAR_475971</name>
</gene>
<dbReference type="EMBL" id="BPLQ01002493">
    <property type="protein sequence ID" value="GIX93427.1"/>
    <property type="molecule type" value="Genomic_DNA"/>
</dbReference>
<dbReference type="AlphaFoldDB" id="A0AAV4P855"/>